<feature type="domain" description="Topoisomerase I C-terminal" evidence="3">
    <location>
        <begin position="84"/>
        <end position="152"/>
    </location>
</feature>
<dbReference type="Pfam" id="PF14370">
    <property type="entry name" value="Topo_C_assoc"/>
    <property type="match status" value="1"/>
</dbReference>
<dbReference type="Proteomes" id="UP000001514">
    <property type="component" value="Unassembled WGS sequence"/>
</dbReference>
<dbReference type="PROSITE" id="PS52038">
    <property type="entry name" value="TOPO_IB_2"/>
    <property type="match status" value="1"/>
</dbReference>
<accession>D8RGC1</accession>
<name>D8RGC1_SELML</name>
<dbReference type="InterPro" id="IPR051062">
    <property type="entry name" value="Topoisomerase_IB"/>
</dbReference>
<dbReference type="InParanoid" id="D8RGC1"/>
<dbReference type="GO" id="GO:0006265">
    <property type="term" value="P:DNA topological change"/>
    <property type="evidence" value="ECO:0007669"/>
    <property type="project" value="UniProtKB-UniRule"/>
</dbReference>
<dbReference type="HOGENOM" id="CLU_074200_0_0_1"/>
<evidence type="ECO:0000256" key="1">
    <source>
        <dbReference type="PROSITE-ProRule" id="PRU01382"/>
    </source>
</evidence>
<evidence type="ECO:0000259" key="3">
    <source>
        <dbReference type="Pfam" id="PF14370"/>
    </source>
</evidence>
<dbReference type="GO" id="GO:0003917">
    <property type="term" value="F:DNA topoisomerase type I (single strand cut, ATP-independent) activity"/>
    <property type="evidence" value="ECO:0007669"/>
    <property type="project" value="UniProtKB-UniRule"/>
</dbReference>
<keyword evidence="1" id="KW-0799">Topoisomerase</keyword>
<comment type="similarity">
    <text evidence="1">Belongs to the type IB topoisomerase family.</text>
</comment>
<sequence length="163" mass="18614">MLKEMLGATLNEKTAEYSRANKEYPKAIVLRWKDWAKIAELKTWREELATDLGKVKKGKPPVHSTAKRPPTTEQLEKKLAQTDARIAKMTLDLSVKEDLKTVALGTSKIKYMDPRITVAWCKRHEIPIEKVFNKSLLAKFPWAMNVEPNFRFCEADGGADEDP</sequence>
<dbReference type="PANTHER" id="PTHR10290">
    <property type="entry name" value="DNA TOPOISOMERASE I"/>
    <property type="match status" value="1"/>
</dbReference>
<dbReference type="GO" id="GO:0005694">
    <property type="term" value="C:chromosome"/>
    <property type="evidence" value="ECO:0007669"/>
    <property type="project" value="InterPro"/>
</dbReference>
<keyword evidence="5" id="KW-1185">Reference proteome</keyword>
<dbReference type="Gramene" id="EFJ29273">
    <property type="protein sequence ID" value="EFJ29273"/>
    <property type="gene ID" value="SELMODRAFT_410935"/>
</dbReference>
<dbReference type="STRING" id="88036.D8RGC1"/>
<protein>
    <recommendedName>
        <fullName evidence="3">Topoisomerase I C-terminal domain-containing protein</fullName>
    </recommendedName>
</protein>
<dbReference type="InterPro" id="IPR014727">
    <property type="entry name" value="TopoI_cat_a/b-sub_euk"/>
</dbReference>
<proteinExistence type="inferred from homology"/>
<comment type="catalytic activity">
    <reaction evidence="1">
        <text>ATP-independent breakage of single-stranded DNA, followed by passage and rejoining.</text>
        <dbReference type="EC" id="5.6.2.1"/>
    </reaction>
</comment>
<gene>
    <name evidence="4" type="ORF">SELMODRAFT_410935</name>
</gene>
<dbReference type="PROSITE" id="PS00176">
    <property type="entry name" value="TOPO_IB_1"/>
    <property type="match status" value="1"/>
</dbReference>
<keyword evidence="1" id="KW-0238">DNA-binding</keyword>
<dbReference type="PANTHER" id="PTHR10290:SF3">
    <property type="entry name" value="DNA TOPOISOMERASE 1"/>
    <property type="match status" value="1"/>
</dbReference>
<dbReference type="InterPro" id="IPR011010">
    <property type="entry name" value="DNA_brk_join_enz"/>
</dbReference>
<organism evidence="5">
    <name type="scientific">Selaginella moellendorffii</name>
    <name type="common">Spikemoss</name>
    <dbReference type="NCBI Taxonomy" id="88036"/>
    <lineage>
        <taxon>Eukaryota</taxon>
        <taxon>Viridiplantae</taxon>
        <taxon>Streptophyta</taxon>
        <taxon>Embryophyta</taxon>
        <taxon>Tracheophyta</taxon>
        <taxon>Lycopodiopsida</taxon>
        <taxon>Selaginellales</taxon>
        <taxon>Selaginellaceae</taxon>
        <taxon>Selaginella</taxon>
    </lineage>
</organism>
<feature type="region of interest" description="Disordered" evidence="2">
    <location>
        <begin position="55"/>
        <end position="76"/>
    </location>
</feature>
<dbReference type="InterPro" id="IPR025834">
    <property type="entry name" value="TopoI_C_dom"/>
</dbReference>
<reference evidence="4 5" key="1">
    <citation type="journal article" date="2011" name="Science">
        <title>The Selaginella genome identifies genetic changes associated with the evolution of vascular plants.</title>
        <authorList>
            <person name="Banks J.A."/>
            <person name="Nishiyama T."/>
            <person name="Hasebe M."/>
            <person name="Bowman J.L."/>
            <person name="Gribskov M."/>
            <person name="dePamphilis C."/>
            <person name="Albert V.A."/>
            <person name="Aono N."/>
            <person name="Aoyama T."/>
            <person name="Ambrose B.A."/>
            <person name="Ashton N.W."/>
            <person name="Axtell M.J."/>
            <person name="Barker E."/>
            <person name="Barker M.S."/>
            <person name="Bennetzen J.L."/>
            <person name="Bonawitz N.D."/>
            <person name="Chapple C."/>
            <person name="Cheng C."/>
            <person name="Correa L.G."/>
            <person name="Dacre M."/>
            <person name="DeBarry J."/>
            <person name="Dreyer I."/>
            <person name="Elias M."/>
            <person name="Engstrom E.M."/>
            <person name="Estelle M."/>
            <person name="Feng L."/>
            <person name="Finet C."/>
            <person name="Floyd S.K."/>
            <person name="Frommer W.B."/>
            <person name="Fujita T."/>
            <person name="Gramzow L."/>
            <person name="Gutensohn M."/>
            <person name="Harholt J."/>
            <person name="Hattori M."/>
            <person name="Heyl A."/>
            <person name="Hirai T."/>
            <person name="Hiwatashi Y."/>
            <person name="Ishikawa M."/>
            <person name="Iwata M."/>
            <person name="Karol K.G."/>
            <person name="Koehler B."/>
            <person name="Kolukisaoglu U."/>
            <person name="Kubo M."/>
            <person name="Kurata T."/>
            <person name="Lalonde S."/>
            <person name="Li K."/>
            <person name="Li Y."/>
            <person name="Litt A."/>
            <person name="Lyons E."/>
            <person name="Manning G."/>
            <person name="Maruyama T."/>
            <person name="Michael T.P."/>
            <person name="Mikami K."/>
            <person name="Miyazaki S."/>
            <person name="Morinaga S."/>
            <person name="Murata T."/>
            <person name="Mueller-Roeber B."/>
            <person name="Nelson D.R."/>
            <person name="Obara M."/>
            <person name="Oguri Y."/>
            <person name="Olmstead R.G."/>
            <person name="Onodera N."/>
            <person name="Petersen B.L."/>
            <person name="Pils B."/>
            <person name="Prigge M."/>
            <person name="Rensing S.A."/>
            <person name="Riano-Pachon D.M."/>
            <person name="Roberts A.W."/>
            <person name="Sato Y."/>
            <person name="Scheller H.V."/>
            <person name="Schulz B."/>
            <person name="Schulz C."/>
            <person name="Shakirov E.V."/>
            <person name="Shibagaki N."/>
            <person name="Shinohara N."/>
            <person name="Shippen D.E."/>
            <person name="Soerensen I."/>
            <person name="Sotooka R."/>
            <person name="Sugimoto N."/>
            <person name="Sugita M."/>
            <person name="Sumikawa N."/>
            <person name="Tanurdzic M."/>
            <person name="Theissen G."/>
            <person name="Ulvskov P."/>
            <person name="Wakazuki S."/>
            <person name="Weng J.K."/>
            <person name="Willats W.W."/>
            <person name="Wipf D."/>
            <person name="Wolf P.G."/>
            <person name="Yang L."/>
            <person name="Zimmer A.D."/>
            <person name="Zhu Q."/>
            <person name="Mitros T."/>
            <person name="Hellsten U."/>
            <person name="Loque D."/>
            <person name="Otillar R."/>
            <person name="Salamov A."/>
            <person name="Schmutz J."/>
            <person name="Shapiro H."/>
            <person name="Lindquist E."/>
            <person name="Lucas S."/>
            <person name="Rokhsar D."/>
            <person name="Grigoriev I.V."/>
        </authorList>
    </citation>
    <scope>NUCLEOTIDE SEQUENCE [LARGE SCALE GENOMIC DNA]</scope>
</reference>
<dbReference type="AlphaFoldDB" id="D8RGC1"/>
<keyword evidence="1" id="KW-0413">Isomerase</keyword>
<dbReference type="eggNOG" id="KOG0981">
    <property type="taxonomic scope" value="Eukaryota"/>
</dbReference>
<evidence type="ECO:0000256" key="2">
    <source>
        <dbReference type="SAM" id="MobiDB-lite"/>
    </source>
</evidence>
<dbReference type="SUPFAM" id="SSF56349">
    <property type="entry name" value="DNA breaking-rejoining enzymes"/>
    <property type="match status" value="1"/>
</dbReference>
<dbReference type="KEGG" id="smo:SELMODRAFT_410935"/>
<dbReference type="OMA" id="TEQCKET"/>
<dbReference type="GO" id="GO:0003677">
    <property type="term" value="F:DNA binding"/>
    <property type="evidence" value="ECO:0007669"/>
    <property type="project" value="UniProtKB-UniRule"/>
</dbReference>
<dbReference type="InterPro" id="IPR018521">
    <property type="entry name" value="TopoIB_AS"/>
</dbReference>
<dbReference type="EMBL" id="GL377578">
    <property type="protein sequence ID" value="EFJ29273.1"/>
    <property type="molecule type" value="Genomic_DNA"/>
</dbReference>
<evidence type="ECO:0000313" key="5">
    <source>
        <dbReference type="Proteomes" id="UP000001514"/>
    </source>
</evidence>
<evidence type="ECO:0000313" key="4">
    <source>
        <dbReference type="EMBL" id="EFJ29273.1"/>
    </source>
</evidence>
<feature type="active site" description="O-(3'-phospho-DNA)-tyrosine intermediate" evidence="1">
    <location>
        <position position="111"/>
    </location>
</feature>
<dbReference type="Gene3D" id="1.10.132.10">
    <property type="match status" value="1"/>
</dbReference>